<gene>
    <name evidence="1" type="ORF">R69658_05408</name>
</gene>
<comment type="caution">
    <text evidence="1">The sequence shown here is derived from an EMBL/GenBank/DDBJ whole genome shotgun (WGS) entry which is preliminary data.</text>
</comment>
<accession>A0ABM8SHV5</accession>
<organism evidence="1 2">
    <name type="scientific">Paraburkholderia aspalathi</name>
    <dbReference type="NCBI Taxonomy" id="1324617"/>
    <lineage>
        <taxon>Bacteria</taxon>
        <taxon>Pseudomonadati</taxon>
        <taxon>Pseudomonadota</taxon>
        <taxon>Betaproteobacteria</taxon>
        <taxon>Burkholderiales</taxon>
        <taxon>Burkholderiaceae</taxon>
        <taxon>Paraburkholderia</taxon>
    </lineage>
</organism>
<name>A0ABM8SHV5_9BURK</name>
<proteinExistence type="predicted"/>
<sequence length="77" mass="8398">MDEIKKLQSEVAALHMFVISLLDALPEDVAAIAHREFTSNYGAVCAGLVDDGLNDSATRLDEAVEALNGRSVFHLRR</sequence>
<dbReference type="Proteomes" id="UP000674425">
    <property type="component" value="Unassembled WGS sequence"/>
</dbReference>
<keyword evidence="2" id="KW-1185">Reference proteome</keyword>
<protein>
    <submittedName>
        <fullName evidence="1">Uncharacterized protein</fullName>
    </submittedName>
</protein>
<dbReference type="RefSeq" id="WP_200620888.1">
    <property type="nucleotide sequence ID" value="NZ_CAJNAU010000063.1"/>
</dbReference>
<evidence type="ECO:0000313" key="1">
    <source>
        <dbReference type="EMBL" id="CAE6811129.1"/>
    </source>
</evidence>
<reference evidence="1 2" key="1">
    <citation type="submission" date="2021-02" db="EMBL/GenBank/DDBJ databases">
        <authorList>
            <person name="Vanwijnsberghe S."/>
        </authorList>
    </citation>
    <scope>NUCLEOTIDE SEQUENCE [LARGE SCALE GENOMIC DNA]</scope>
    <source>
        <strain evidence="1 2">R-69658</strain>
    </source>
</reference>
<dbReference type="EMBL" id="CAJNAU010000063">
    <property type="protein sequence ID" value="CAE6811129.1"/>
    <property type="molecule type" value="Genomic_DNA"/>
</dbReference>
<evidence type="ECO:0000313" key="2">
    <source>
        <dbReference type="Proteomes" id="UP000674425"/>
    </source>
</evidence>